<dbReference type="SUPFAM" id="SSF89796">
    <property type="entry name" value="CoA-transferase family III (CaiB/BaiF)"/>
    <property type="match status" value="1"/>
</dbReference>
<dbReference type="Gene3D" id="3.30.1540.10">
    <property type="entry name" value="formyl-coa transferase, domain 3"/>
    <property type="match status" value="1"/>
</dbReference>
<proteinExistence type="predicted"/>
<evidence type="ECO:0000256" key="1">
    <source>
        <dbReference type="ARBA" id="ARBA00022679"/>
    </source>
</evidence>
<dbReference type="RefSeq" id="WP_234219337.1">
    <property type="nucleotide sequence ID" value="NZ_JAGQAF010000004.1"/>
</dbReference>
<dbReference type="PANTHER" id="PTHR48207">
    <property type="entry name" value="SUCCINATE--HYDROXYMETHYLGLUTARATE COA-TRANSFERASE"/>
    <property type="match status" value="1"/>
</dbReference>
<gene>
    <name evidence="3" type="ORF">KBY27_08365</name>
</gene>
<evidence type="ECO:0000313" key="3">
    <source>
        <dbReference type="EMBL" id="MCE8537468.1"/>
    </source>
</evidence>
<evidence type="ECO:0000313" key="4">
    <source>
        <dbReference type="Proteomes" id="UP000813672"/>
    </source>
</evidence>
<dbReference type="PANTHER" id="PTHR48207:SF3">
    <property type="entry name" value="SUCCINATE--HYDROXYMETHYLGLUTARATE COA-TRANSFERASE"/>
    <property type="match status" value="1"/>
</dbReference>
<dbReference type="InterPro" id="IPR050483">
    <property type="entry name" value="CoA-transferase_III_domain"/>
</dbReference>
<comment type="caution">
    <text evidence="3">The sequence shown here is derived from an EMBL/GenBank/DDBJ whole genome shotgun (WGS) entry which is preliminary data.</text>
</comment>
<accession>A0A9Q3WKC6</accession>
<dbReference type="InterPro" id="IPR003673">
    <property type="entry name" value="CoA-Trfase_fam_III"/>
</dbReference>
<reference evidence="3" key="1">
    <citation type="journal article" date="2021" name="Environ. Microbiol.">
        <title>Cryptic niche differentiation of novel sediment ecotypes of Rugeria pomeroyi correlates with nitrate respiration.</title>
        <authorList>
            <person name="Lin X."/>
            <person name="McNichol J."/>
            <person name="Chu X."/>
            <person name="Qian Y."/>
            <person name="Luo H."/>
        </authorList>
    </citation>
    <scope>NUCLEOTIDE SEQUENCE</scope>
    <source>
        <strain evidence="3">SZCCDBB064</strain>
    </source>
</reference>
<protein>
    <submittedName>
        <fullName evidence="3">CoA transferase</fullName>
    </submittedName>
</protein>
<name>A0A9Q3WKC6_9RHOB</name>
<sequence length="397" mass="41999">MAGSEQPKGPLDGVRVLDLSRILAGPTCTQLLGDLGANVIKIENPGSGGDDTRQWGPPYVTDADGNPSDLSAYFMAANRNKKSVALDISTSGGQAQIRRLAAHADILIENFKPGGLAKYGLDYASLGPEFPGLVYCSISGFGQTGPNASKPGYDLMAQGFGGVMSLTGEPEGAPMKVGVGIADVMCGMYATVGILAALHHRQRTGEGQHIDLALVDAQVAWMINEGVNYLTSGALPQRRGNAHPNIMPYDVYATSDGHVVLAVGNDSQFRRFCGFLDLGALADNPRFATNQARLQNRAELDALLRPALAARSMAEVIAGLEALKVTVGPVQTIDQVFASDQVAARQMQIDMEAEPGPVHLIGNPLKLSRTPVTYRRAPPRCGQDTESVLSSDEPFAD</sequence>
<dbReference type="Pfam" id="PF02515">
    <property type="entry name" value="CoA_transf_3"/>
    <property type="match status" value="1"/>
</dbReference>
<dbReference type="Gene3D" id="3.40.50.10540">
    <property type="entry name" value="Crotonobetainyl-coa:carnitine coa-transferase, domain 1"/>
    <property type="match status" value="1"/>
</dbReference>
<organism evidence="3 4">
    <name type="scientific">Ruegeria pomeroyi</name>
    <dbReference type="NCBI Taxonomy" id="89184"/>
    <lineage>
        <taxon>Bacteria</taxon>
        <taxon>Pseudomonadati</taxon>
        <taxon>Pseudomonadota</taxon>
        <taxon>Alphaproteobacteria</taxon>
        <taxon>Rhodobacterales</taxon>
        <taxon>Roseobacteraceae</taxon>
        <taxon>Ruegeria</taxon>
    </lineage>
</organism>
<keyword evidence="1 3" id="KW-0808">Transferase</keyword>
<dbReference type="Proteomes" id="UP000813672">
    <property type="component" value="Unassembled WGS sequence"/>
</dbReference>
<dbReference type="EMBL" id="JAGQAF010000004">
    <property type="protein sequence ID" value="MCE8537468.1"/>
    <property type="molecule type" value="Genomic_DNA"/>
</dbReference>
<feature type="region of interest" description="Disordered" evidence="2">
    <location>
        <begin position="375"/>
        <end position="397"/>
    </location>
</feature>
<dbReference type="InterPro" id="IPR023606">
    <property type="entry name" value="CoA-Trfase_III_dom_1_sf"/>
</dbReference>
<evidence type="ECO:0000256" key="2">
    <source>
        <dbReference type="SAM" id="MobiDB-lite"/>
    </source>
</evidence>
<dbReference type="InterPro" id="IPR044855">
    <property type="entry name" value="CoA-Trfase_III_dom3_sf"/>
</dbReference>
<dbReference type="GO" id="GO:0008410">
    <property type="term" value="F:CoA-transferase activity"/>
    <property type="evidence" value="ECO:0007669"/>
    <property type="project" value="TreeGrafter"/>
</dbReference>
<dbReference type="AlphaFoldDB" id="A0A9Q3WKC6"/>